<feature type="transmembrane region" description="Helical" evidence="7">
    <location>
        <begin position="80"/>
        <end position="100"/>
    </location>
</feature>
<evidence type="ECO:0000256" key="6">
    <source>
        <dbReference type="ARBA" id="ARBA00023136"/>
    </source>
</evidence>
<dbReference type="PANTHER" id="PTHR43840:SF15">
    <property type="entry name" value="MITOCHONDRIAL METAL TRANSPORTER 1-RELATED"/>
    <property type="match status" value="1"/>
</dbReference>
<dbReference type="EMBL" id="FQZE01000001">
    <property type="protein sequence ID" value="SHI31576.1"/>
    <property type="molecule type" value="Genomic_DNA"/>
</dbReference>
<dbReference type="InterPro" id="IPR027470">
    <property type="entry name" value="Cation_efflux_CTD"/>
</dbReference>
<feature type="domain" description="Cation efflux protein transmembrane" evidence="8">
    <location>
        <begin position="13"/>
        <end position="204"/>
    </location>
</feature>
<feature type="transmembrane region" description="Helical" evidence="7">
    <location>
        <begin position="12"/>
        <end position="29"/>
    </location>
</feature>
<reference evidence="10 11" key="1">
    <citation type="submission" date="2016-11" db="EMBL/GenBank/DDBJ databases">
        <authorList>
            <person name="Jaros S."/>
            <person name="Januszkiewicz K."/>
            <person name="Wedrychowicz H."/>
        </authorList>
    </citation>
    <scope>NUCLEOTIDE SEQUENCE [LARGE SCALE GENOMIC DNA]</scope>
    <source>
        <strain evidence="10 11">DSM 27063</strain>
    </source>
</reference>
<dbReference type="Pfam" id="PF01545">
    <property type="entry name" value="Cation_efflux"/>
    <property type="match status" value="1"/>
</dbReference>
<keyword evidence="11" id="KW-1185">Reference proteome</keyword>
<dbReference type="InterPro" id="IPR036837">
    <property type="entry name" value="Cation_efflux_CTD_sf"/>
</dbReference>
<dbReference type="NCBIfam" id="TIGR01297">
    <property type="entry name" value="CDF"/>
    <property type="match status" value="1"/>
</dbReference>
<protein>
    <submittedName>
        <fullName evidence="10">Cation diffusion facilitator family transporter</fullName>
    </submittedName>
</protein>
<gene>
    <name evidence="10" type="ORF">SAMN05444280_10170</name>
</gene>
<dbReference type="STRING" id="1168035.SAMN05444280_10170"/>
<dbReference type="SUPFAM" id="SSF161111">
    <property type="entry name" value="Cation efflux protein transmembrane domain-like"/>
    <property type="match status" value="1"/>
</dbReference>
<keyword evidence="5 7" id="KW-1133">Transmembrane helix</keyword>
<evidence type="ECO:0000259" key="8">
    <source>
        <dbReference type="Pfam" id="PF01545"/>
    </source>
</evidence>
<evidence type="ECO:0000256" key="3">
    <source>
        <dbReference type="ARBA" id="ARBA00022448"/>
    </source>
</evidence>
<evidence type="ECO:0000256" key="1">
    <source>
        <dbReference type="ARBA" id="ARBA00004141"/>
    </source>
</evidence>
<feature type="transmembrane region" description="Helical" evidence="7">
    <location>
        <begin position="157"/>
        <end position="174"/>
    </location>
</feature>
<feature type="transmembrane region" description="Helical" evidence="7">
    <location>
        <begin position="112"/>
        <end position="136"/>
    </location>
</feature>
<accession>A0A1M6A520</accession>
<sequence length="287" mass="31880">MPDSKKYINREGWLSIFGNLFLFGLKYWAGIVTGSLALIADAWHTLSDSVSSVIVLVGGKISRKPADDDHPFGHGRAEHVAAVIIGVLLAIVAFDFAVSAVDKFSKGEQTVFGIFAWVATIVSILAKEGMAQYAFWAAKKTNSSILKADGWHHRSDAFSSVVILVGIAVGNYFWWTDAVLSFIVAMMIGYVSYKILSKEITSLLGERPSDEMLLSIRETTQKAFEEPLHLHHIHLHNYGNHTELSCHIKLPPDMPLDEAHEICTKVENVIFDKFGFVSTVHPEPIEW</sequence>
<name>A0A1M6A520_9BACT</name>
<dbReference type="InterPro" id="IPR050291">
    <property type="entry name" value="CDF_Transporter"/>
</dbReference>
<dbReference type="AlphaFoldDB" id="A0A1M6A520"/>
<evidence type="ECO:0000256" key="5">
    <source>
        <dbReference type="ARBA" id="ARBA00022989"/>
    </source>
</evidence>
<evidence type="ECO:0000313" key="11">
    <source>
        <dbReference type="Proteomes" id="UP000184050"/>
    </source>
</evidence>
<dbReference type="GO" id="GO:0016020">
    <property type="term" value="C:membrane"/>
    <property type="evidence" value="ECO:0007669"/>
    <property type="project" value="UniProtKB-SubCell"/>
</dbReference>
<dbReference type="Proteomes" id="UP000184050">
    <property type="component" value="Unassembled WGS sequence"/>
</dbReference>
<comment type="subcellular location">
    <subcellularLocation>
        <location evidence="1">Membrane</location>
        <topology evidence="1">Multi-pass membrane protein</topology>
    </subcellularLocation>
</comment>
<dbReference type="InterPro" id="IPR058533">
    <property type="entry name" value="Cation_efflux_TM"/>
</dbReference>
<evidence type="ECO:0000313" key="10">
    <source>
        <dbReference type="EMBL" id="SHI31576.1"/>
    </source>
</evidence>
<dbReference type="Gene3D" id="1.20.1510.10">
    <property type="entry name" value="Cation efflux protein transmembrane domain"/>
    <property type="match status" value="1"/>
</dbReference>
<evidence type="ECO:0000256" key="4">
    <source>
        <dbReference type="ARBA" id="ARBA00022692"/>
    </source>
</evidence>
<dbReference type="FunFam" id="1.20.1510.10:FF:000006">
    <property type="entry name" value="Divalent cation efflux transporter"/>
    <property type="match status" value="1"/>
</dbReference>
<dbReference type="Gene3D" id="3.30.70.1350">
    <property type="entry name" value="Cation efflux protein, cytoplasmic domain"/>
    <property type="match status" value="1"/>
</dbReference>
<evidence type="ECO:0000259" key="9">
    <source>
        <dbReference type="Pfam" id="PF16916"/>
    </source>
</evidence>
<dbReference type="InterPro" id="IPR027469">
    <property type="entry name" value="Cation_efflux_TMD_sf"/>
</dbReference>
<dbReference type="RefSeq" id="WP_073163873.1">
    <property type="nucleotide sequence ID" value="NZ_FQZE01000001.1"/>
</dbReference>
<dbReference type="Pfam" id="PF16916">
    <property type="entry name" value="ZT_dimer"/>
    <property type="match status" value="1"/>
</dbReference>
<dbReference type="PANTHER" id="PTHR43840">
    <property type="entry name" value="MITOCHONDRIAL METAL TRANSPORTER 1-RELATED"/>
    <property type="match status" value="1"/>
</dbReference>
<dbReference type="GO" id="GO:0008324">
    <property type="term" value="F:monoatomic cation transmembrane transporter activity"/>
    <property type="evidence" value="ECO:0007669"/>
    <property type="project" value="InterPro"/>
</dbReference>
<dbReference type="InterPro" id="IPR002524">
    <property type="entry name" value="Cation_efflux"/>
</dbReference>
<evidence type="ECO:0000256" key="2">
    <source>
        <dbReference type="ARBA" id="ARBA00008114"/>
    </source>
</evidence>
<organism evidence="10 11">
    <name type="scientific">Tangfeifania diversioriginum</name>
    <dbReference type="NCBI Taxonomy" id="1168035"/>
    <lineage>
        <taxon>Bacteria</taxon>
        <taxon>Pseudomonadati</taxon>
        <taxon>Bacteroidota</taxon>
        <taxon>Bacteroidia</taxon>
        <taxon>Marinilabiliales</taxon>
        <taxon>Prolixibacteraceae</taxon>
        <taxon>Tangfeifania</taxon>
    </lineage>
</organism>
<proteinExistence type="inferred from homology"/>
<feature type="domain" description="Cation efflux protein cytoplasmic" evidence="9">
    <location>
        <begin position="208"/>
        <end position="284"/>
    </location>
</feature>
<dbReference type="SUPFAM" id="SSF160240">
    <property type="entry name" value="Cation efflux protein cytoplasmic domain-like"/>
    <property type="match status" value="1"/>
</dbReference>
<evidence type="ECO:0000256" key="7">
    <source>
        <dbReference type="SAM" id="Phobius"/>
    </source>
</evidence>
<keyword evidence="4 7" id="KW-0812">Transmembrane</keyword>
<keyword evidence="6 7" id="KW-0472">Membrane</keyword>
<keyword evidence="3" id="KW-0813">Transport</keyword>
<comment type="similarity">
    <text evidence="2">Belongs to the cation diffusion facilitator (CDF) transporter (TC 2.A.4) family.</text>
</comment>